<evidence type="ECO:0000256" key="1">
    <source>
        <dbReference type="ARBA" id="ARBA00022737"/>
    </source>
</evidence>
<dbReference type="Gene3D" id="1.25.40.20">
    <property type="entry name" value="Ankyrin repeat-containing domain"/>
    <property type="match status" value="1"/>
</dbReference>
<dbReference type="InterPro" id="IPR036770">
    <property type="entry name" value="Ankyrin_rpt-contain_sf"/>
</dbReference>
<dbReference type="SUPFAM" id="SSF48403">
    <property type="entry name" value="Ankyrin repeat"/>
    <property type="match status" value="1"/>
</dbReference>
<dbReference type="Pfam" id="PF12796">
    <property type="entry name" value="Ank_2"/>
    <property type="match status" value="1"/>
</dbReference>
<dbReference type="PANTHER" id="PTHR24201">
    <property type="entry name" value="ANK_REP_REGION DOMAIN-CONTAINING PROTEIN"/>
    <property type="match status" value="1"/>
</dbReference>
<comment type="caution">
    <text evidence="5">The sequence shown here is derived from an EMBL/GenBank/DDBJ whole genome shotgun (WGS) entry which is preliminary data.</text>
</comment>
<keyword evidence="4" id="KW-0812">Transmembrane</keyword>
<name>A0A812EH20_ACAPH</name>
<dbReference type="SMART" id="SM00248">
    <property type="entry name" value="ANK"/>
    <property type="match status" value="3"/>
</dbReference>
<keyword evidence="2 3" id="KW-0040">ANK repeat</keyword>
<sequence>MERGHALKEAVLEGNSDRVKQLLALNIYDVNEQSRSSGKTVLHIAAIRGFSEIIDILLTIGGADPTITDRNGNTPLHWCGHVESIDLLVKYGASFQVRNKMRKTPVQMAERRGVSFEVLHHLRKLAELEDCDNVVVANTSERNYYGQTIFMDFCNSVGLKVFTLVILVLLVCSLYVAYMITGFASTEKRILIDSTSSRIEL</sequence>
<evidence type="ECO:0000256" key="3">
    <source>
        <dbReference type="PROSITE-ProRule" id="PRU00023"/>
    </source>
</evidence>
<dbReference type="EMBL" id="CAHIKZ030005415">
    <property type="protein sequence ID" value="CAE1324543.1"/>
    <property type="molecule type" value="Genomic_DNA"/>
</dbReference>
<evidence type="ECO:0000256" key="4">
    <source>
        <dbReference type="SAM" id="Phobius"/>
    </source>
</evidence>
<feature type="transmembrane region" description="Helical" evidence="4">
    <location>
        <begin position="161"/>
        <end position="180"/>
    </location>
</feature>
<dbReference type="Proteomes" id="UP000597762">
    <property type="component" value="Unassembled WGS sequence"/>
</dbReference>
<dbReference type="PROSITE" id="PS50297">
    <property type="entry name" value="ANK_REP_REGION"/>
    <property type="match status" value="1"/>
</dbReference>
<dbReference type="InterPro" id="IPR002110">
    <property type="entry name" value="Ankyrin_rpt"/>
</dbReference>
<proteinExistence type="predicted"/>
<keyword evidence="4" id="KW-1133">Transmembrane helix</keyword>
<feature type="repeat" description="ANK" evidence="3">
    <location>
        <begin position="37"/>
        <end position="61"/>
    </location>
</feature>
<keyword evidence="4" id="KW-0472">Membrane</keyword>
<keyword evidence="1" id="KW-0677">Repeat</keyword>
<reference evidence="5" key="1">
    <citation type="submission" date="2021-01" db="EMBL/GenBank/DDBJ databases">
        <authorList>
            <person name="Li R."/>
            <person name="Bekaert M."/>
        </authorList>
    </citation>
    <scope>NUCLEOTIDE SEQUENCE</scope>
    <source>
        <strain evidence="5">Farmed</strain>
    </source>
</reference>
<evidence type="ECO:0000256" key="2">
    <source>
        <dbReference type="ARBA" id="ARBA00023043"/>
    </source>
</evidence>
<dbReference type="PROSITE" id="PS50088">
    <property type="entry name" value="ANK_REPEAT"/>
    <property type="match status" value="1"/>
</dbReference>
<dbReference type="OrthoDB" id="6069906at2759"/>
<protein>
    <submittedName>
        <fullName evidence="5">Uncharacterized protein</fullName>
    </submittedName>
</protein>
<keyword evidence="6" id="KW-1185">Reference proteome</keyword>
<accession>A0A812EH20</accession>
<evidence type="ECO:0000313" key="6">
    <source>
        <dbReference type="Proteomes" id="UP000597762"/>
    </source>
</evidence>
<evidence type="ECO:0000313" key="5">
    <source>
        <dbReference type="EMBL" id="CAE1324543.1"/>
    </source>
</evidence>
<dbReference type="GO" id="GO:0005634">
    <property type="term" value="C:nucleus"/>
    <property type="evidence" value="ECO:0007669"/>
    <property type="project" value="TreeGrafter"/>
</dbReference>
<organism evidence="5 6">
    <name type="scientific">Acanthosepion pharaonis</name>
    <name type="common">Pharaoh cuttlefish</name>
    <name type="synonym">Sepia pharaonis</name>
    <dbReference type="NCBI Taxonomy" id="158019"/>
    <lineage>
        <taxon>Eukaryota</taxon>
        <taxon>Metazoa</taxon>
        <taxon>Spiralia</taxon>
        <taxon>Lophotrochozoa</taxon>
        <taxon>Mollusca</taxon>
        <taxon>Cephalopoda</taxon>
        <taxon>Coleoidea</taxon>
        <taxon>Decapodiformes</taxon>
        <taxon>Sepiida</taxon>
        <taxon>Sepiina</taxon>
        <taxon>Sepiidae</taxon>
        <taxon>Acanthosepion</taxon>
    </lineage>
</organism>
<gene>
    <name evidence="5" type="ORF">SPHA_74296</name>
</gene>
<dbReference type="InterPro" id="IPR050776">
    <property type="entry name" value="Ank_Repeat/CDKN_Inhibitor"/>
</dbReference>
<dbReference type="AlphaFoldDB" id="A0A812EH20"/>
<dbReference type="PANTHER" id="PTHR24201:SF14">
    <property type="entry name" value="CYCLIN-DEPENDENT KINASE 4 INHIBITOR C-LIKE"/>
    <property type="match status" value="1"/>
</dbReference>